<evidence type="ECO:0000256" key="5">
    <source>
        <dbReference type="ARBA" id="ARBA00022989"/>
    </source>
</evidence>
<dbReference type="InterPro" id="IPR050925">
    <property type="entry name" value="Rhomboid_protease_S54"/>
</dbReference>
<evidence type="ECO:0000256" key="1">
    <source>
        <dbReference type="ARBA" id="ARBA00004141"/>
    </source>
</evidence>
<feature type="domain" description="Peptidase S54 rhomboid" evidence="8">
    <location>
        <begin position="43"/>
        <end position="192"/>
    </location>
</feature>
<protein>
    <submittedName>
        <fullName evidence="9">Membrane associated serine protease, rhomboid family</fullName>
    </submittedName>
    <submittedName>
        <fullName evidence="10">Rhomboid family intramembrane serine protease</fullName>
        <ecNumber evidence="10">3.4.21.-</ecNumber>
    </submittedName>
</protein>
<dbReference type="SUPFAM" id="SSF144091">
    <property type="entry name" value="Rhomboid-like"/>
    <property type="match status" value="1"/>
</dbReference>
<dbReference type="OrthoDB" id="9807874at2"/>
<reference evidence="10 12" key="2">
    <citation type="submission" date="2023-11" db="EMBL/GenBank/DDBJ databases">
        <title>MicrobeMod: A computational toolkit for identifying prokaryotic methylation and restriction-modification with nanopore sequencing.</title>
        <authorList>
            <person name="Crits-Christoph A."/>
            <person name="Kang S.C."/>
            <person name="Lee H."/>
            <person name="Ostrov N."/>
        </authorList>
    </citation>
    <scope>NUCLEOTIDE SEQUENCE [LARGE SCALE GENOMIC DNA]</scope>
    <source>
        <strain evidence="10 12">ATCC 23090</strain>
    </source>
</reference>
<keyword evidence="9" id="KW-0645">Protease</keyword>
<evidence type="ECO:0000259" key="8">
    <source>
        <dbReference type="Pfam" id="PF01694"/>
    </source>
</evidence>
<dbReference type="RefSeq" id="WP_072357594.1">
    <property type="nucleotide sequence ID" value="NZ_CP139972.1"/>
</dbReference>
<comment type="similarity">
    <text evidence="2">Belongs to the peptidase S54 family.</text>
</comment>
<evidence type="ECO:0000256" key="4">
    <source>
        <dbReference type="ARBA" id="ARBA00022801"/>
    </source>
</evidence>
<evidence type="ECO:0000256" key="6">
    <source>
        <dbReference type="ARBA" id="ARBA00023136"/>
    </source>
</evidence>
<dbReference type="EC" id="3.4.21.-" evidence="10"/>
<dbReference type="Gene3D" id="1.20.1540.10">
    <property type="entry name" value="Rhomboid-like"/>
    <property type="match status" value="1"/>
</dbReference>
<dbReference type="GO" id="GO:0006508">
    <property type="term" value="P:proteolysis"/>
    <property type="evidence" value="ECO:0007669"/>
    <property type="project" value="UniProtKB-KW"/>
</dbReference>
<dbReference type="Pfam" id="PF01694">
    <property type="entry name" value="Rhomboid"/>
    <property type="match status" value="1"/>
</dbReference>
<comment type="subcellular location">
    <subcellularLocation>
        <location evidence="1">Membrane</location>
        <topology evidence="1">Multi-pass membrane protein</topology>
    </subcellularLocation>
</comment>
<name>A0A1K1NA16_9BACT</name>
<keyword evidence="6 7" id="KW-0472">Membrane</keyword>
<feature type="transmembrane region" description="Helical" evidence="7">
    <location>
        <begin position="6"/>
        <end position="25"/>
    </location>
</feature>
<feature type="transmembrane region" description="Helical" evidence="7">
    <location>
        <begin position="87"/>
        <end position="106"/>
    </location>
</feature>
<dbReference type="EMBL" id="FPIZ01000003">
    <property type="protein sequence ID" value="SFW32125.1"/>
    <property type="molecule type" value="Genomic_DNA"/>
</dbReference>
<feature type="transmembrane region" description="Helical" evidence="7">
    <location>
        <begin position="45"/>
        <end position="67"/>
    </location>
</feature>
<dbReference type="AlphaFoldDB" id="A0A1K1NA16"/>
<dbReference type="PANTHER" id="PTHR43731:SF14">
    <property type="entry name" value="PRESENILIN-ASSOCIATED RHOMBOID-LIKE PROTEIN, MITOCHONDRIAL"/>
    <property type="match status" value="1"/>
</dbReference>
<dbReference type="Proteomes" id="UP000183788">
    <property type="component" value="Unassembled WGS sequence"/>
</dbReference>
<reference evidence="9 11" key="1">
    <citation type="submission" date="2016-11" db="EMBL/GenBank/DDBJ databases">
        <authorList>
            <person name="Jaros S."/>
            <person name="Januszkiewicz K."/>
            <person name="Wedrychowicz H."/>
        </authorList>
    </citation>
    <scope>NUCLEOTIDE SEQUENCE [LARGE SCALE GENOMIC DNA]</scope>
    <source>
        <strain evidence="9 11">DSM 784</strain>
    </source>
</reference>
<sequence length="209" mass="24200">MEGLTLTTTIILITSLVSLTTLFQYPDKIYDLSLRPTMIRDRRQYYRFLTSGLVHADLLHLGFNMFSLYFCGRFIEEIFENIFQSKFYFLLFYVLAIIFSNIPTYLRHKDDDYYSSVGASGAISAVIFAMVLFAPWARIYFIIIPMPLIMYAVVYVAMTVYLDRRTQGVGGGINHSAHLWGALFGLIFPIIFKPAIFLYFLNQLIHPTF</sequence>
<feature type="transmembrane region" description="Helical" evidence="7">
    <location>
        <begin position="179"/>
        <end position="201"/>
    </location>
</feature>
<evidence type="ECO:0000256" key="7">
    <source>
        <dbReference type="SAM" id="Phobius"/>
    </source>
</evidence>
<evidence type="ECO:0000313" key="11">
    <source>
        <dbReference type="Proteomes" id="UP000183788"/>
    </source>
</evidence>
<dbReference type="GO" id="GO:0016020">
    <property type="term" value="C:membrane"/>
    <property type="evidence" value="ECO:0007669"/>
    <property type="project" value="UniProtKB-SubCell"/>
</dbReference>
<evidence type="ECO:0000313" key="12">
    <source>
        <dbReference type="Proteomes" id="UP001326715"/>
    </source>
</evidence>
<dbReference type="InterPro" id="IPR035952">
    <property type="entry name" value="Rhomboid-like_sf"/>
</dbReference>
<feature type="transmembrane region" description="Helical" evidence="7">
    <location>
        <begin position="113"/>
        <end position="133"/>
    </location>
</feature>
<keyword evidence="5 7" id="KW-1133">Transmembrane helix</keyword>
<feature type="transmembrane region" description="Helical" evidence="7">
    <location>
        <begin position="139"/>
        <end position="158"/>
    </location>
</feature>
<evidence type="ECO:0000313" key="9">
    <source>
        <dbReference type="EMBL" id="SFW32125.1"/>
    </source>
</evidence>
<accession>A0A1K1NA16</accession>
<keyword evidence="4 10" id="KW-0378">Hydrolase</keyword>
<organism evidence="9 11">
    <name type="scientific">Chitinophaga sancti</name>
    <dbReference type="NCBI Taxonomy" id="1004"/>
    <lineage>
        <taxon>Bacteria</taxon>
        <taxon>Pseudomonadati</taxon>
        <taxon>Bacteroidota</taxon>
        <taxon>Chitinophagia</taxon>
        <taxon>Chitinophagales</taxon>
        <taxon>Chitinophagaceae</taxon>
        <taxon>Chitinophaga</taxon>
    </lineage>
</organism>
<dbReference type="Proteomes" id="UP001326715">
    <property type="component" value="Chromosome"/>
</dbReference>
<dbReference type="STRING" id="1004.SAMN05661012_01090"/>
<dbReference type="PANTHER" id="PTHR43731">
    <property type="entry name" value="RHOMBOID PROTEASE"/>
    <property type="match status" value="1"/>
</dbReference>
<keyword evidence="12" id="KW-1185">Reference proteome</keyword>
<dbReference type="InterPro" id="IPR022764">
    <property type="entry name" value="Peptidase_S54_rhomboid_dom"/>
</dbReference>
<evidence type="ECO:0000313" key="10">
    <source>
        <dbReference type="EMBL" id="WQG90942.1"/>
    </source>
</evidence>
<keyword evidence="3 7" id="KW-0812">Transmembrane</keyword>
<gene>
    <name evidence="9" type="ORF">SAMN05661012_01090</name>
    <name evidence="10" type="ORF">SR876_05490</name>
</gene>
<evidence type="ECO:0000256" key="2">
    <source>
        <dbReference type="ARBA" id="ARBA00009045"/>
    </source>
</evidence>
<proteinExistence type="inferred from homology"/>
<dbReference type="EMBL" id="CP140154">
    <property type="protein sequence ID" value="WQG90942.1"/>
    <property type="molecule type" value="Genomic_DNA"/>
</dbReference>
<dbReference type="GO" id="GO:0004252">
    <property type="term" value="F:serine-type endopeptidase activity"/>
    <property type="evidence" value="ECO:0007669"/>
    <property type="project" value="InterPro"/>
</dbReference>
<evidence type="ECO:0000256" key="3">
    <source>
        <dbReference type="ARBA" id="ARBA00022692"/>
    </source>
</evidence>